<evidence type="ECO:0000256" key="3">
    <source>
        <dbReference type="RuleBase" id="RU366023"/>
    </source>
</evidence>
<dbReference type="InterPro" id="IPR050246">
    <property type="entry name" value="Class_II_FBP_aldolase"/>
</dbReference>
<dbReference type="InterPro" id="IPR013785">
    <property type="entry name" value="Aldolase_TIM"/>
</dbReference>
<feature type="binding site" evidence="2">
    <location>
        <position position="86"/>
    </location>
    <ligand>
        <name>Zn(2+)</name>
        <dbReference type="ChEBI" id="CHEBI:29105"/>
        <label>1</label>
        <note>catalytic</note>
    </ligand>
</feature>
<feature type="binding site" evidence="2">
    <location>
        <position position="107"/>
    </location>
    <ligand>
        <name>Zn(2+)</name>
        <dbReference type="ChEBI" id="CHEBI:29105"/>
        <label>2</label>
    </ligand>
</feature>
<dbReference type="InterPro" id="IPR000771">
    <property type="entry name" value="FBA_II"/>
</dbReference>
<keyword evidence="2 3" id="KW-0862">Zinc</keyword>
<dbReference type="PANTHER" id="PTHR30304:SF0">
    <property type="entry name" value="D-TAGATOSE-1,6-BISPHOSPHATE ALDOLASE SUBUNIT GATY-RELATED"/>
    <property type="match status" value="1"/>
</dbReference>
<evidence type="ECO:0000313" key="4">
    <source>
        <dbReference type="EMBL" id="OAP56118.1"/>
    </source>
</evidence>
<dbReference type="Pfam" id="PF01116">
    <property type="entry name" value="F_bP_aldolase"/>
    <property type="match status" value="1"/>
</dbReference>
<dbReference type="Gene3D" id="3.20.20.70">
    <property type="entry name" value="Aldolase class I"/>
    <property type="match status" value="1"/>
</dbReference>
<reference evidence="4 5" key="1">
    <citation type="submission" date="2016-04" db="EMBL/GenBank/DDBJ databases">
        <title>Draft genome of Fonsecaea erecta CBS 125763.</title>
        <authorList>
            <person name="Weiss V.A."/>
            <person name="Vicente V.A."/>
            <person name="Raittz R.T."/>
            <person name="Moreno L.F."/>
            <person name="De Souza E.M."/>
            <person name="Pedrosa F.O."/>
            <person name="Steffens M.B."/>
            <person name="Faoro H."/>
            <person name="Tadra-Sfeir M.Z."/>
            <person name="Najafzadeh M.J."/>
            <person name="Felipe M.S."/>
            <person name="Teixeira M."/>
            <person name="Sun J."/>
            <person name="Xi L."/>
            <person name="Gomes R."/>
            <person name="De Azevedo C.M."/>
            <person name="Salgado C.G."/>
            <person name="Da Silva M.B."/>
            <person name="Nascimento M.F."/>
            <person name="Queiroz-Telles F."/>
            <person name="Attili D.S."/>
            <person name="Gorbushina A."/>
        </authorList>
    </citation>
    <scope>NUCLEOTIDE SEQUENCE [LARGE SCALE GENOMIC DNA]</scope>
    <source>
        <strain evidence="4 5">CBS 125763</strain>
    </source>
</reference>
<protein>
    <recommendedName>
        <fullName evidence="3">Fructose-bisphosphate aldolase</fullName>
        <shortName evidence="3">FBP aldolase</shortName>
        <ecNumber evidence="3">4.1.2.13</ecNumber>
    </recommendedName>
</protein>
<dbReference type="STRING" id="1367422.A0A178Z8K8"/>
<comment type="caution">
    <text evidence="4">The sequence shown here is derived from an EMBL/GenBank/DDBJ whole genome shotgun (WGS) entry which is preliminary data.</text>
</comment>
<feature type="binding site" evidence="2">
    <location>
        <position position="137"/>
    </location>
    <ligand>
        <name>Zn(2+)</name>
        <dbReference type="ChEBI" id="CHEBI:29105"/>
        <label>2</label>
    </ligand>
</feature>
<dbReference type="EC" id="4.1.2.13" evidence="3"/>
<evidence type="ECO:0000313" key="5">
    <source>
        <dbReference type="Proteomes" id="UP000078343"/>
    </source>
</evidence>
<dbReference type="UniPathway" id="UPA00109">
    <property type="reaction ID" value="UER00183"/>
</dbReference>
<comment type="similarity">
    <text evidence="3">Belongs to the class II fructose-bisphosphate aldolase family.</text>
</comment>
<keyword evidence="3" id="KW-0324">Glycolysis</keyword>
<gene>
    <name evidence="4" type="ORF">AYL99_09297</name>
</gene>
<keyword evidence="2 3" id="KW-0479">Metal-binding</keyword>
<feature type="binding site" evidence="2">
    <location>
        <position position="216"/>
    </location>
    <ligand>
        <name>Zn(2+)</name>
        <dbReference type="ChEBI" id="CHEBI:29105"/>
        <label>1</label>
        <note>catalytic</note>
    </ligand>
</feature>
<feature type="binding site" evidence="2">
    <location>
        <position position="183"/>
    </location>
    <ligand>
        <name>Zn(2+)</name>
        <dbReference type="ChEBI" id="CHEBI:29105"/>
        <label>1</label>
        <note>catalytic</note>
    </ligand>
</feature>
<dbReference type="GeneID" id="30013465"/>
<accession>A0A178Z8K8</accession>
<dbReference type="GO" id="GO:0006096">
    <property type="term" value="P:glycolytic process"/>
    <property type="evidence" value="ECO:0007669"/>
    <property type="project" value="UniProtKB-UniPathway"/>
</dbReference>
<dbReference type="OrthoDB" id="2558351at2759"/>
<dbReference type="GO" id="GO:0008270">
    <property type="term" value="F:zinc ion binding"/>
    <property type="evidence" value="ECO:0007669"/>
    <property type="project" value="UniProtKB-UniRule"/>
</dbReference>
<comment type="function">
    <text evidence="3">Catalyzes the aldol condensation of dihydroxyacetone phosphate (DHAP or glycerone-phosphate) with glyceraldehyde 3-phosphate (G3P) to form fructose 1,6-bisphosphate (FBP) in gluconeogenesis and the reverse reaction in glycolysis.</text>
</comment>
<dbReference type="GO" id="GO:0004332">
    <property type="term" value="F:fructose-bisphosphate aldolase activity"/>
    <property type="evidence" value="ECO:0007669"/>
    <property type="project" value="UniProtKB-EC"/>
</dbReference>
<comment type="catalytic activity">
    <reaction evidence="3">
        <text>beta-D-fructose 1,6-bisphosphate = D-glyceraldehyde 3-phosphate + dihydroxyacetone phosphate</text>
        <dbReference type="Rhea" id="RHEA:14729"/>
        <dbReference type="ChEBI" id="CHEBI:32966"/>
        <dbReference type="ChEBI" id="CHEBI:57642"/>
        <dbReference type="ChEBI" id="CHEBI:59776"/>
        <dbReference type="EC" id="4.1.2.13"/>
    </reaction>
</comment>
<proteinExistence type="inferred from homology"/>
<name>A0A178Z8K8_9EURO</name>
<organism evidence="4 5">
    <name type="scientific">Fonsecaea erecta</name>
    <dbReference type="NCBI Taxonomy" id="1367422"/>
    <lineage>
        <taxon>Eukaryota</taxon>
        <taxon>Fungi</taxon>
        <taxon>Dikarya</taxon>
        <taxon>Ascomycota</taxon>
        <taxon>Pezizomycotina</taxon>
        <taxon>Eurotiomycetes</taxon>
        <taxon>Chaetothyriomycetidae</taxon>
        <taxon>Chaetothyriales</taxon>
        <taxon>Herpotrichiellaceae</taxon>
        <taxon>Fonsecaea</taxon>
    </lineage>
</organism>
<dbReference type="RefSeq" id="XP_018689485.1">
    <property type="nucleotide sequence ID" value="XM_018840804.1"/>
</dbReference>
<feature type="active site" description="Proton donor" evidence="1">
    <location>
        <position position="85"/>
    </location>
</feature>
<sequence>MSDFPSCNLTWQVLQAASKGKYAVGAYNCYNDDGVMAVIRAAENKRSPAIIQLFPWTLHFQGPQFVQYVVNAAHAASVPIAVHLDHCIKQEDIDLALTLPFDSIMIDASTLEETENVAMCARNIQRASKAGITVEVEMGRIDGGEDGLPQVCQGTVLTKPEEATEFMSRTGAHFLAPSFGNIHGGYPAGGAERSWNLPLLRSLREAVPDTIPFALHGTHPVADELFSKAIQCGVSKINVNRTVRDEYTKFVADNAGRLELTVLKAQGVEIHTKSVERIMDLFGSSGKA</sequence>
<dbReference type="Proteomes" id="UP000078343">
    <property type="component" value="Unassembled WGS sequence"/>
</dbReference>
<keyword evidence="3" id="KW-0456">Lyase</keyword>
<dbReference type="PANTHER" id="PTHR30304">
    <property type="entry name" value="D-TAGATOSE-1,6-BISPHOSPHATE ALDOLASE"/>
    <property type="match status" value="1"/>
</dbReference>
<dbReference type="PIRSF" id="PIRSF001359">
    <property type="entry name" value="F_bP_aldolase_II"/>
    <property type="match status" value="1"/>
</dbReference>
<evidence type="ECO:0000256" key="1">
    <source>
        <dbReference type="PIRSR" id="PIRSR001359-1"/>
    </source>
</evidence>
<keyword evidence="5" id="KW-1185">Reference proteome</keyword>
<dbReference type="SUPFAM" id="SSF51569">
    <property type="entry name" value="Aldolase"/>
    <property type="match status" value="1"/>
</dbReference>
<comment type="cofactor">
    <cofactor evidence="2 3">
        <name>Zn(2+)</name>
        <dbReference type="ChEBI" id="CHEBI:29105"/>
    </cofactor>
    <text evidence="2 3">Binds 2 Zn(2+) ions per subunit. One is catalytic and the other provides a structural contribution.</text>
</comment>
<dbReference type="AlphaFoldDB" id="A0A178Z8K8"/>
<comment type="pathway">
    <text evidence="3">Carbohydrate degradation; glycolysis; D-glyceraldehyde 3-phosphate and glycerone phosphate from D-glucose: step 4/4.</text>
</comment>
<dbReference type="EMBL" id="LVYI01000009">
    <property type="protein sequence ID" value="OAP56118.1"/>
    <property type="molecule type" value="Genomic_DNA"/>
</dbReference>
<evidence type="ECO:0000256" key="2">
    <source>
        <dbReference type="PIRSR" id="PIRSR001359-3"/>
    </source>
</evidence>